<gene>
    <name evidence="14" type="ORF">ABS30_06370</name>
</gene>
<dbReference type="AlphaFoldDB" id="A0A0R2X1T0"/>
<proteinExistence type="inferred from homology"/>
<dbReference type="InterPro" id="IPR000297">
    <property type="entry name" value="PPIase_PpiC"/>
</dbReference>
<keyword evidence="5 12" id="KW-1133">Transmembrane helix</keyword>
<accession>A0A0R2X1T0</accession>
<evidence type="ECO:0000256" key="9">
    <source>
        <dbReference type="ARBA" id="ARBA00040743"/>
    </source>
</evidence>
<comment type="subcellular location">
    <subcellularLocation>
        <location evidence="1">Cell inner membrane</location>
        <topology evidence="1">Single-pass type II membrane protein</topology>
        <orientation evidence="1">Periplasmic side</orientation>
    </subcellularLocation>
</comment>
<keyword evidence="11" id="KW-0413">Isomerase</keyword>
<keyword evidence="4 12" id="KW-0812">Transmembrane</keyword>
<dbReference type="SUPFAM" id="SSF109998">
    <property type="entry name" value="Triger factor/SurA peptide-binding domain-like"/>
    <property type="match status" value="1"/>
</dbReference>
<evidence type="ECO:0000256" key="1">
    <source>
        <dbReference type="ARBA" id="ARBA00004382"/>
    </source>
</evidence>
<dbReference type="InterPro" id="IPR052029">
    <property type="entry name" value="PpiD_chaperone"/>
</dbReference>
<feature type="domain" description="PpiC" evidence="13">
    <location>
        <begin position="286"/>
        <end position="385"/>
    </location>
</feature>
<dbReference type="Gene3D" id="3.10.50.40">
    <property type="match status" value="1"/>
</dbReference>
<keyword evidence="11" id="KW-0697">Rotamase</keyword>
<keyword evidence="2" id="KW-1003">Cell membrane</keyword>
<dbReference type="Gene3D" id="1.10.4030.10">
    <property type="entry name" value="Porin chaperone SurA, peptide-binding domain"/>
    <property type="match status" value="1"/>
</dbReference>
<dbReference type="InterPro" id="IPR046357">
    <property type="entry name" value="PPIase_dom_sf"/>
</dbReference>
<keyword evidence="6 12" id="KW-0472">Membrane</keyword>
<dbReference type="GO" id="GO:0005886">
    <property type="term" value="C:plasma membrane"/>
    <property type="evidence" value="ECO:0007669"/>
    <property type="project" value="UniProtKB-SubCell"/>
</dbReference>
<dbReference type="PANTHER" id="PTHR47529:SF1">
    <property type="entry name" value="PERIPLASMIC CHAPERONE PPID"/>
    <property type="match status" value="1"/>
</dbReference>
<evidence type="ECO:0000313" key="15">
    <source>
        <dbReference type="Proteomes" id="UP000052138"/>
    </source>
</evidence>
<dbReference type="Pfam" id="PF00639">
    <property type="entry name" value="Rotamase"/>
    <property type="match status" value="1"/>
</dbReference>
<dbReference type="GO" id="GO:0003755">
    <property type="term" value="F:peptidyl-prolyl cis-trans isomerase activity"/>
    <property type="evidence" value="ECO:0007669"/>
    <property type="project" value="UniProtKB-KW"/>
</dbReference>
<organism evidence="14 15">
    <name type="scientific">OM182 bacterium BACL3 MAG-120924-bin41</name>
    <dbReference type="NCBI Taxonomy" id="1655632"/>
    <lineage>
        <taxon>Bacteria</taxon>
        <taxon>Pseudomonadati</taxon>
        <taxon>Pseudomonadota</taxon>
        <taxon>Gammaproteobacteria</taxon>
        <taxon>OMG group</taxon>
        <taxon>OM182 clade</taxon>
    </lineage>
</organism>
<dbReference type="InterPro" id="IPR027304">
    <property type="entry name" value="Trigger_fact/SurA_dom_sf"/>
</dbReference>
<keyword evidence="7" id="KW-0143">Chaperone</keyword>
<evidence type="ECO:0000259" key="13">
    <source>
        <dbReference type="PROSITE" id="PS50198"/>
    </source>
</evidence>
<evidence type="ECO:0000256" key="5">
    <source>
        <dbReference type="ARBA" id="ARBA00022989"/>
    </source>
</evidence>
<feature type="transmembrane region" description="Helical" evidence="12">
    <location>
        <begin position="38"/>
        <end position="56"/>
    </location>
</feature>
<dbReference type="EMBL" id="LIDJ01000184">
    <property type="protein sequence ID" value="KRP28145.1"/>
    <property type="molecule type" value="Genomic_DNA"/>
</dbReference>
<evidence type="ECO:0000256" key="12">
    <source>
        <dbReference type="SAM" id="Phobius"/>
    </source>
</evidence>
<evidence type="ECO:0000256" key="6">
    <source>
        <dbReference type="ARBA" id="ARBA00023136"/>
    </source>
</evidence>
<evidence type="ECO:0000256" key="8">
    <source>
        <dbReference type="ARBA" id="ARBA00038408"/>
    </source>
</evidence>
<name>A0A0R2X1T0_9GAMM</name>
<protein>
    <recommendedName>
        <fullName evidence="9">Periplasmic chaperone PpiD</fullName>
    </recommendedName>
    <alternativeName>
        <fullName evidence="10">Periplasmic folding chaperone</fullName>
    </alternativeName>
</protein>
<reference evidence="14 15" key="1">
    <citation type="submission" date="2015-10" db="EMBL/GenBank/DDBJ databases">
        <title>Metagenome-Assembled Genomes uncover a global brackish microbiome.</title>
        <authorList>
            <person name="Hugerth L.W."/>
            <person name="Larsson J."/>
            <person name="Alneberg J."/>
            <person name="Lindh M.V."/>
            <person name="Legrand C."/>
            <person name="Pinhassi J."/>
            <person name="Andersson A.F."/>
        </authorList>
    </citation>
    <scope>NUCLEOTIDE SEQUENCE [LARGE SCALE GENOMIC DNA]</scope>
    <source>
        <strain evidence="14">BACL3 MAG-120924-bin41</strain>
    </source>
</reference>
<evidence type="ECO:0000313" key="14">
    <source>
        <dbReference type="EMBL" id="KRP28145.1"/>
    </source>
</evidence>
<dbReference type="PROSITE" id="PS01096">
    <property type="entry name" value="PPIC_PPIASE_1"/>
    <property type="match status" value="1"/>
</dbReference>
<evidence type="ECO:0000256" key="10">
    <source>
        <dbReference type="ARBA" id="ARBA00042775"/>
    </source>
</evidence>
<dbReference type="InterPro" id="IPR023058">
    <property type="entry name" value="PPIase_PpiC_CS"/>
</dbReference>
<evidence type="ECO:0000256" key="2">
    <source>
        <dbReference type="ARBA" id="ARBA00022475"/>
    </source>
</evidence>
<dbReference type="PROSITE" id="PS50198">
    <property type="entry name" value="PPIC_PPIASE_2"/>
    <property type="match status" value="1"/>
</dbReference>
<comment type="similarity">
    <text evidence="8">Belongs to the PpiD chaperone family.</text>
</comment>
<sequence>MMLKSRFGLGLISRIISKNSFRIGLTMLQDIRDNSQGVIAKVIIGLIVAIFVLFGAESIIGGLTRAPGIAEVNGEEISDFQLQQGVQELINSIGGSAEGIDQSLLEQIAINQIVEETLLRQAAQAAALGISAERIDRAIIDNPNFQVGGRFEPEFAVRTMNSQGFSIQSYKDALSRQMLLSQVVNAYSSSGFATESELQTLASLSAQTRDFRYLTIPPGTRTLGTPITGDEIAAYYESNQTRFVRPESVTVDYVVLDKTSLADAIELEEGAVQAQYEIERSSFEGSAEKRASHILFETGSTLSVDQAMEAATAAIERLNLGESFESLALELSSDQVSAEEGGDIGFSDGSAFPSEIEEALEGLAVGDTAGPVETEFGIHVVKLTEDNSAVFQSFDEVAARIERDLKSAQVEQAFAGALSDLSNLAFESSDLQRLSDELGLDILTSGDFDRSGGGGLFSEPRILEAAFSDEVMLDGNNSDVIEIGGERAVVLRVNTITPEGILPLDDVEPEIAVALRSQMERDAVTALGNELATLLEAGSDTELFLADNELQWRSEVAVRRTQSNVNREIIESIFALPAPASGSVSRSQLSLTNGTFVMAELTSVTEGSFDALADAEKSAMRESVVGDLGSSELRAFVANLRETGDIVVPERDLDGDAF</sequence>
<evidence type="ECO:0000256" key="7">
    <source>
        <dbReference type="ARBA" id="ARBA00023186"/>
    </source>
</evidence>
<dbReference type="PANTHER" id="PTHR47529">
    <property type="entry name" value="PEPTIDYL-PROLYL CIS-TRANS ISOMERASE D"/>
    <property type="match status" value="1"/>
</dbReference>
<dbReference type="Pfam" id="PF13624">
    <property type="entry name" value="SurA_N_3"/>
    <property type="match status" value="1"/>
</dbReference>
<dbReference type="Proteomes" id="UP000052138">
    <property type="component" value="Unassembled WGS sequence"/>
</dbReference>
<dbReference type="SUPFAM" id="SSF54534">
    <property type="entry name" value="FKBP-like"/>
    <property type="match status" value="1"/>
</dbReference>
<evidence type="ECO:0000256" key="3">
    <source>
        <dbReference type="ARBA" id="ARBA00022519"/>
    </source>
</evidence>
<evidence type="ECO:0000256" key="11">
    <source>
        <dbReference type="PROSITE-ProRule" id="PRU00278"/>
    </source>
</evidence>
<keyword evidence="3" id="KW-0997">Cell inner membrane</keyword>
<evidence type="ECO:0000256" key="4">
    <source>
        <dbReference type="ARBA" id="ARBA00022692"/>
    </source>
</evidence>
<comment type="caution">
    <text evidence="14">The sequence shown here is derived from an EMBL/GenBank/DDBJ whole genome shotgun (WGS) entry which is preliminary data.</text>
</comment>